<reference evidence="1 2" key="1">
    <citation type="submission" date="2019-02" db="EMBL/GenBank/DDBJ databases">
        <title>Aquabacterium sp. strain KMB7.</title>
        <authorList>
            <person name="Chen W.-M."/>
        </authorList>
    </citation>
    <scope>NUCLEOTIDE SEQUENCE [LARGE SCALE GENOMIC DNA]</scope>
    <source>
        <strain evidence="1 2">KMB7</strain>
    </source>
</reference>
<sequence length="422" mass="44050">MRGVTNRSGGWTGLAWSLGLTVGLACAAPVQAQSSYALSTLKPATTAVPLSVSPLSTWAIDANDHVLGTAEHFMGYAWLFTALAYRPVYTPFVTRWPASTSASVSPSKWVSAANQLSAASPNGQQLMLVNDETLYDVASKKVVGALPTLAPRALSVAVNNSGQVLARIEASRTVSLAPASTGEFSWLITHAATWRAATGLTRLPEGAAASSQGYAINASGTVAGAVTDDATRVQQAALWVNGALQRMAQVPQTASAAIQINDKGQVLVRREPVASCPTGPTVLLNCHVNAGTVYLHDNGVESALLPADARRWIASARLNNQGVVVGRYQTGTVLPTQQLGPTRDETYTVPGASSDAGGDGRAFIWQRGVFSDLTDWVKARGVSLPAGAVLTHAVALNDKGSIVAQMRLSTGAVQMVRLTARP</sequence>
<evidence type="ECO:0000313" key="1">
    <source>
        <dbReference type="EMBL" id="TBO29230.1"/>
    </source>
</evidence>
<dbReference type="RefSeq" id="WP_130968526.1">
    <property type="nucleotide sequence ID" value="NZ_SIXI01000005.1"/>
</dbReference>
<dbReference type="SUPFAM" id="SSF50969">
    <property type="entry name" value="YVTN repeat-like/Quinoprotein amine dehydrogenase"/>
    <property type="match status" value="1"/>
</dbReference>
<organism evidence="1 2">
    <name type="scientific">Aquabacterium lacunae</name>
    <dbReference type="NCBI Taxonomy" id="2528630"/>
    <lineage>
        <taxon>Bacteria</taxon>
        <taxon>Pseudomonadati</taxon>
        <taxon>Pseudomonadota</taxon>
        <taxon>Betaproteobacteria</taxon>
        <taxon>Burkholderiales</taxon>
        <taxon>Aquabacterium</taxon>
    </lineage>
</organism>
<dbReference type="PROSITE" id="PS51257">
    <property type="entry name" value="PROKAR_LIPOPROTEIN"/>
    <property type="match status" value="1"/>
</dbReference>
<evidence type="ECO:0000313" key="2">
    <source>
        <dbReference type="Proteomes" id="UP000292120"/>
    </source>
</evidence>
<proteinExistence type="predicted"/>
<keyword evidence="2" id="KW-1185">Reference proteome</keyword>
<dbReference type="Proteomes" id="UP000292120">
    <property type="component" value="Unassembled WGS sequence"/>
</dbReference>
<dbReference type="InterPro" id="IPR011044">
    <property type="entry name" value="Quino_amine_DH_bsu"/>
</dbReference>
<name>A0A4Q9GWV5_9BURK</name>
<dbReference type="EMBL" id="SIXI01000005">
    <property type="protein sequence ID" value="TBO29230.1"/>
    <property type="molecule type" value="Genomic_DNA"/>
</dbReference>
<comment type="caution">
    <text evidence="1">The sequence shown here is derived from an EMBL/GenBank/DDBJ whole genome shotgun (WGS) entry which is preliminary data.</text>
</comment>
<dbReference type="OrthoDB" id="8746727at2"/>
<accession>A0A4Q9GWV5</accession>
<gene>
    <name evidence="1" type="ORF">EYS42_12515</name>
</gene>
<protein>
    <submittedName>
        <fullName evidence="1">Uncharacterized protein</fullName>
    </submittedName>
</protein>
<dbReference type="AlphaFoldDB" id="A0A4Q9GWV5"/>